<dbReference type="EMBL" id="ASPP01026812">
    <property type="protein sequence ID" value="ETO06759.1"/>
    <property type="molecule type" value="Genomic_DNA"/>
</dbReference>
<gene>
    <name evidence="2" type="ORF">RFI_30631</name>
</gene>
<dbReference type="GO" id="GO:0032040">
    <property type="term" value="C:small-subunit processome"/>
    <property type="evidence" value="ECO:0007669"/>
    <property type="project" value="TreeGrafter"/>
</dbReference>
<dbReference type="SUPFAM" id="SSF50978">
    <property type="entry name" value="WD40 repeat-like"/>
    <property type="match status" value="2"/>
</dbReference>
<name>X6LYQ7_RETFI</name>
<reference evidence="2 3" key="1">
    <citation type="journal article" date="2013" name="Curr. Biol.">
        <title>The Genome of the Foraminiferan Reticulomyxa filosa.</title>
        <authorList>
            <person name="Glockner G."/>
            <person name="Hulsmann N."/>
            <person name="Schleicher M."/>
            <person name="Noegel A.A."/>
            <person name="Eichinger L."/>
            <person name="Gallinger C."/>
            <person name="Pawlowski J."/>
            <person name="Sierra R."/>
            <person name="Euteneuer U."/>
            <person name="Pillet L."/>
            <person name="Moustafa A."/>
            <person name="Platzer M."/>
            <person name="Groth M."/>
            <person name="Szafranski K."/>
            <person name="Schliwa M."/>
        </authorList>
    </citation>
    <scope>NUCLEOTIDE SEQUENCE [LARGE SCALE GENOMIC DNA]</scope>
</reference>
<organism evidence="2 3">
    <name type="scientific">Reticulomyxa filosa</name>
    <dbReference type="NCBI Taxonomy" id="46433"/>
    <lineage>
        <taxon>Eukaryota</taxon>
        <taxon>Sar</taxon>
        <taxon>Rhizaria</taxon>
        <taxon>Retaria</taxon>
        <taxon>Foraminifera</taxon>
        <taxon>Monothalamids</taxon>
        <taxon>Reticulomyxidae</taxon>
        <taxon>Reticulomyxa</taxon>
    </lineage>
</organism>
<proteinExistence type="predicted"/>
<dbReference type="OrthoDB" id="8883818at2759"/>
<dbReference type="GO" id="GO:0000462">
    <property type="term" value="P:maturation of SSU-rRNA from tricistronic rRNA transcript (SSU-rRNA, 5.8S rRNA, LSU-rRNA)"/>
    <property type="evidence" value="ECO:0007669"/>
    <property type="project" value="InterPro"/>
</dbReference>
<dbReference type="GO" id="GO:0003723">
    <property type="term" value="F:RNA binding"/>
    <property type="evidence" value="ECO:0007669"/>
    <property type="project" value="TreeGrafter"/>
</dbReference>
<dbReference type="InterPro" id="IPR046351">
    <property type="entry name" value="UTP4"/>
</dbReference>
<dbReference type="Gene3D" id="2.130.10.10">
    <property type="entry name" value="YVTN repeat-like/Quinoprotein amine dehydrogenase"/>
    <property type="match status" value="3"/>
</dbReference>
<feature type="region of interest" description="Disordered" evidence="1">
    <location>
        <begin position="490"/>
        <end position="514"/>
    </location>
</feature>
<feature type="compositionally biased region" description="Low complexity" evidence="1">
    <location>
        <begin position="240"/>
        <end position="259"/>
    </location>
</feature>
<feature type="compositionally biased region" description="Basic and acidic residues" evidence="1">
    <location>
        <begin position="51"/>
        <end position="60"/>
    </location>
</feature>
<feature type="compositionally biased region" description="Low complexity" evidence="1">
    <location>
        <begin position="658"/>
        <end position="676"/>
    </location>
</feature>
<feature type="region of interest" description="Disordered" evidence="1">
    <location>
        <begin position="233"/>
        <end position="260"/>
    </location>
</feature>
<evidence type="ECO:0000256" key="1">
    <source>
        <dbReference type="SAM" id="MobiDB-lite"/>
    </source>
</evidence>
<evidence type="ECO:0000313" key="3">
    <source>
        <dbReference type="Proteomes" id="UP000023152"/>
    </source>
</evidence>
<dbReference type="AlphaFoldDB" id="X6LYQ7"/>
<accession>X6LYQ7</accession>
<feature type="region of interest" description="Disordered" evidence="1">
    <location>
        <begin position="1"/>
        <end position="69"/>
    </location>
</feature>
<dbReference type="PANTHER" id="PTHR44163">
    <property type="entry name" value="U3 SMALL NUCLEOLAR RNA-ASSOCIATED PROTEIN 4 HOMOLOG"/>
    <property type="match status" value="1"/>
</dbReference>
<feature type="region of interest" description="Disordered" evidence="1">
    <location>
        <begin position="942"/>
        <end position="964"/>
    </location>
</feature>
<feature type="region of interest" description="Disordered" evidence="1">
    <location>
        <begin position="644"/>
        <end position="676"/>
    </location>
</feature>
<keyword evidence="3" id="KW-1185">Reference proteome</keyword>
<dbReference type="InterPro" id="IPR001680">
    <property type="entry name" value="WD40_rpt"/>
</dbReference>
<dbReference type="GO" id="GO:0030686">
    <property type="term" value="C:90S preribosome"/>
    <property type="evidence" value="ECO:0007669"/>
    <property type="project" value="InterPro"/>
</dbReference>
<comment type="caution">
    <text evidence="2">The sequence shown here is derived from an EMBL/GenBank/DDBJ whole genome shotgun (WGS) entry which is preliminary data.</text>
</comment>
<dbReference type="GO" id="GO:0034455">
    <property type="term" value="C:t-UTP complex"/>
    <property type="evidence" value="ECO:0007669"/>
    <property type="project" value="TreeGrafter"/>
</dbReference>
<sequence length="1152" mass="129269">MSNVENVDDNTKPDVNADQAEVSAPAATTAITVKPPTETKQKAKKAKKKPKIEAKKRVDKTTPSTTATATPKVAIPIPTIAAQTERAVPTKIKTNVSAVAKKPELKHALLSYADTNVNGKLKVAKEKSKVTVHVFQGVDYHPSAIASTALHWSDDYGAVGRENGNIEVWDLTGSYIQRVIPGEGPNTARCVSFVKTRRPGEPFRLLSAGLHGWVHDWDMERLSIRSKVGTEVEVEHKGEINGNETNSNSNSNGNGKIEGQQGNFQSQYYDGYTEEIARIAVGCDDGIVRVYKLCDEIVNAKRRPMEVVSTFQYEASLAATTPKSLHRGGGRCLSVAWGDDCIRHILFAGTSDGHIVVFDMNTMAVTQRIVVAPSPLGGGGPGNHRHYNHHRNNNNNWHHHHHQQKGSITTKPLIWSLTCLTKGTEIACSTSRGTVDIYSVAFGTLVQSCHVGTSDIVSLQYVCREDRTPAHDMDEDYHYSQNHWHNYHRRRFSGNNRNNNNNNNNKNNKNNKNMNDRRIVEILVAGCNDGRVVELTRKTNEHIPNTEVLMDYVVKSVTQSTFIETSHHRYHTHDVSTVSASSKYVLSGGVDCQLIICDTRDFWKHHICSPLAIGYHNNSDRNTALLSLVSSVDYVSQVLPFESPVSRPSKESNVSERNFFNTDNNNNNNNNNNNDNNNSVWHPFAHLLMHQNDTYLDIWHFYSVSSAVVEPIKLLHIDPDFKDGNILCSDISEDGRWIVVANSHCIKLFDVQIDKKPQSQNQSLKGIALRKVFETTQRGATCVAFSKDSTFLWLAPTYSTRRHKTKAGANAVVNDEPDENKKESPLHKGKTVATILDENEDNNSTILVLKLKRDTNSVDCWIHASTHLGESFGYYMISALSIADCPEFNELICGKCAVIIPTIAKGMAIENLPLGIFEAPPGLDKCNVASVAFRGIKKKKLSDDKKNNNNNNNNDDDNNNDKSKNKYTSLNFSDSWQLHPWCSNNQNVWRSHTEHSKFAFLNFTFNFHAAHKIVLVRPEYLFTVPLNKDMEPHQPYRAIGLKRKFPDSPFQENPGFNSKRLKIDQLVPSPFDKTFKESEIHNMVDFKRRKAPRSKNGINAARDPSALKVIRKYDPLLMATYVGPDTLLIVHLRWSKVANKFKSPIYRKLYGT</sequence>
<dbReference type="SMART" id="SM00320">
    <property type="entry name" value="WD40"/>
    <property type="match status" value="5"/>
</dbReference>
<dbReference type="PANTHER" id="PTHR44163:SF1">
    <property type="entry name" value="U3 SMALL NUCLEOLAR RNA-ASSOCIATED PROTEIN 4 HOMOLOG"/>
    <property type="match status" value="1"/>
</dbReference>
<dbReference type="InterPro" id="IPR015943">
    <property type="entry name" value="WD40/YVTN_repeat-like_dom_sf"/>
</dbReference>
<protein>
    <submittedName>
        <fullName evidence="2">Uncharacterized protein</fullName>
    </submittedName>
</protein>
<evidence type="ECO:0000313" key="2">
    <source>
        <dbReference type="EMBL" id="ETO06759.1"/>
    </source>
</evidence>
<dbReference type="InterPro" id="IPR036322">
    <property type="entry name" value="WD40_repeat_dom_sf"/>
</dbReference>
<dbReference type="Proteomes" id="UP000023152">
    <property type="component" value="Unassembled WGS sequence"/>
</dbReference>
<feature type="compositionally biased region" description="Low complexity" evidence="1">
    <location>
        <begin position="495"/>
        <end position="513"/>
    </location>
</feature>